<dbReference type="PROSITE" id="PS50850">
    <property type="entry name" value="MFS"/>
    <property type="match status" value="1"/>
</dbReference>
<evidence type="ECO:0000313" key="5">
    <source>
        <dbReference type="Proteomes" id="UP000076858"/>
    </source>
</evidence>
<comment type="subcellular location">
    <subcellularLocation>
        <location evidence="1">Membrane</location>
        <topology evidence="1">Multi-pass membrane protein</topology>
    </subcellularLocation>
</comment>
<dbReference type="EMBL" id="LRGB01000084">
    <property type="protein sequence ID" value="KZS21064.1"/>
    <property type="molecule type" value="Genomic_DNA"/>
</dbReference>
<dbReference type="InterPro" id="IPR050327">
    <property type="entry name" value="Proton-linked_MCT"/>
</dbReference>
<dbReference type="CDD" id="cd17352">
    <property type="entry name" value="MFS_MCT_SLC16"/>
    <property type="match status" value="1"/>
</dbReference>
<dbReference type="STRING" id="35525.A0A162S743"/>
<feature type="transmembrane region" description="Helical" evidence="2">
    <location>
        <begin position="123"/>
        <end position="140"/>
    </location>
</feature>
<dbReference type="OrthoDB" id="2213137at2759"/>
<feature type="transmembrane region" description="Helical" evidence="2">
    <location>
        <begin position="476"/>
        <end position="500"/>
    </location>
</feature>
<feature type="transmembrane region" description="Helical" evidence="2">
    <location>
        <begin position="88"/>
        <end position="111"/>
    </location>
</feature>
<feature type="transmembrane region" description="Helical" evidence="2">
    <location>
        <begin position="242"/>
        <end position="264"/>
    </location>
</feature>
<name>A0A162S743_9CRUS</name>
<proteinExistence type="predicted"/>
<feature type="transmembrane region" description="Helical" evidence="2">
    <location>
        <begin position="349"/>
        <end position="374"/>
    </location>
</feature>
<comment type="caution">
    <text evidence="4">The sequence shown here is derived from an EMBL/GenBank/DDBJ whole genome shotgun (WGS) entry which is preliminary data.</text>
</comment>
<dbReference type="AlphaFoldDB" id="A0A162S743"/>
<feature type="transmembrane region" description="Helical" evidence="2">
    <location>
        <begin position="618"/>
        <end position="639"/>
    </location>
</feature>
<keyword evidence="2" id="KW-0472">Membrane</keyword>
<dbReference type="Pfam" id="PF07690">
    <property type="entry name" value="MFS_1"/>
    <property type="match status" value="2"/>
</dbReference>
<dbReference type="InterPro" id="IPR020846">
    <property type="entry name" value="MFS_dom"/>
</dbReference>
<dbReference type="InterPro" id="IPR011701">
    <property type="entry name" value="MFS"/>
</dbReference>
<evidence type="ECO:0000256" key="2">
    <source>
        <dbReference type="SAM" id="Phobius"/>
    </source>
</evidence>
<sequence>MIPLKPQRSKRIELVTQDSAEMVTKPLIMEQFQWNTKFELKTQDQGNSIKSSYSIKQCVERSGLKLAENSLWNFVQLFKFSLFRSPTFVVICFSSFFQSFGWLVPFMYLAAHAVSMGISKEEASFLLSVVGICSMIGRIINGWLSDHPKVSVLLLNNIGLSISGLLIIFCPFFVSYHLLVIFSIILGLATSCTAVTRPILLGEMLGMENVNNAYGFMLVFYGIATLFGTPVAGLLYDSLGDYHGAFYLAGSSVLLSALICYPLGTINRREKKLNSRNSSVDKLSQCLVSSYDSNKLSLWSSSLQPFKCGMACEAQISSSNTDSNDAIQTTNEEDESNYEYVTVPPDGGYGWIVTAASLLCLLISDGILFSFGLILTDLKQVFDVPVAQVAWIFSIVNGSSLISGPVASALSNRFGFRTVVIIGSLIGSVGLFTSSFAQSIDSLFFTLGVLFGVADGLIFTPVVVGVGFYFDKRRALATGIALCGSGAGTFVFAPVIYLLLETYTVSGAFLILSGIYLNCAVLGSLLVPLKPQRRKKLQEDVKLLVDDVVTQSVPPTFNRVERVDQNEVTVQEQLVKKTVHSGKLEQQVNLLFLNNVGLSVAGVLITLCPFFFSYELLVVFSAIFGLASSCTTVVRPILLGKLLGLENVSNGYSFMLVFYGVATLSGIPIAGMAQTDLVFRTCLKLTLFFTL</sequence>
<dbReference type="PANTHER" id="PTHR11360">
    <property type="entry name" value="MONOCARBOXYLATE TRANSPORTER"/>
    <property type="match status" value="1"/>
</dbReference>
<evidence type="ECO:0000259" key="3">
    <source>
        <dbReference type="PROSITE" id="PS50850"/>
    </source>
</evidence>
<keyword evidence="5" id="KW-1185">Reference proteome</keyword>
<organism evidence="4 5">
    <name type="scientific">Daphnia magna</name>
    <dbReference type="NCBI Taxonomy" id="35525"/>
    <lineage>
        <taxon>Eukaryota</taxon>
        <taxon>Metazoa</taxon>
        <taxon>Ecdysozoa</taxon>
        <taxon>Arthropoda</taxon>
        <taxon>Crustacea</taxon>
        <taxon>Branchiopoda</taxon>
        <taxon>Diplostraca</taxon>
        <taxon>Cladocera</taxon>
        <taxon>Anomopoda</taxon>
        <taxon>Daphniidae</taxon>
        <taxon>Daphnia</taxon>
    </lineage>
</organism>
<protein>
    <recommendedName>
        <fullName evidence="3">Major facilitator superfamily (MFS) profile domain-containing protein</fullName>
    </recommendedName>
</protein>
<feature type="transmembrane region" description="Helical" evidence="2">
    <location>
        <begin position="180"/>
        <end position="201"/>
    </location>
</feature>
<feature type="transmembrane region" description="Helical" evidence="2">
    <location>
        <begin position="443"/>
        <end position="469"/>
    </location>
</feature>
<dbReference type="SUPFAM" id="SSF103473">
    <property type="entry name" value="MFS general substrate transporter"/>
    <property type="match status" value="3"/>
</dbReference>
<dbReference type="Proteomes" id="UP000076858">
    <property type="component" value="Unassembled WGS sequence"/>
</dbReference>
<feature type="transmembrane region" description="Helical" evidence="2">
    <location>
        <begin position="414"/>
        <end position="437"/>
    </location>
</feature>
<feature type="transmembrane region" description="Helical" evidence="2">
    <location>
        <begin position="152"/>
        <end position="174"/>
    </location>
</feature>
<dbReference type="GO" id="GO:0016020">
    <property type="term" value="C:membrane"/>
    <property type="evidence" value="ECO:0007669"/>
    <property type="project" value="UniProtKB-SubCell"/>
</dbReference>
<evidence type="ECO:0000256" key="1">
    <source>
        <dbReference type="ARBA" id="ARBA00004141"/>
    </source>
</evidence>
<feature type="transmembrane region" description="Helical" evidence="2">
    <location>
        <begin position="651"/>
        <end position="671"/>
    </location>
</feature>
<gene>
    <name evidence="4" type="ORF">APZ42_012201</name>
</gene>
<dbReference type="Gene3D" id="1.20.1250.20">
    <property type="entry name" value="MFS general substrate transporter like domains"/>
    <property type="match status" value="2"/>
</dbReference>
<feature type="transmembrane region" description="Helical" evidence="2">
    <location>
        <begin position="590"/>
        <end position="612"/>
    </location>
</feature>
<keyword evidence="2" id="KW-1133">Transmembrane helix</keyword>
<dbReference type="PANTHER" id="PTHR11360:SF286">
    <property type="entry name" value="GH22266P"/>
    <property type="match status" value="1"/>
</dbReference>
<dbReference type="GO" id="GO:0008028">
    <property type="term" value="F:monocarboxylic acid transmembrane transporter activity"/>
    <property type="evidence" value="ECO:0007669"/>
    <property type="project" value="TreeGrafter"/>
</dbReference>
<accession>A0A162S743</accession>
<evidence type="ECO:0000313" key="4">
    <source>
        <dbReference type="EMBL" id="KZS21064.1"/>
    </source>
</evidence>
<feature type="transmembrane region" description="Helical" evidence="2">
    <location>
        <begin position="506"/>
        <end position="527"/>
    </location>
</feature>
<reference evidence="4 5" key="1">
    <citation type="submission" date="2016-03" db="EMBL/GenBank/DDBJ databases">
        <title>EvidentialGene: Evidence-directed Construction of Genes on Genomes.</title>
        <authorList>
            <person name="Gilbert D.G."/>
            <person name="Choi J.-H."/>
            <person name="Mockaitis K."/>
            <person name="Colbourne J."/>
            <person name="Pfrender M."/>
        </authorList>
    </citation>
    <scope>NUCLEOTIDE SEQUENCE [LARGE SCALE GENOMIC DNA]</scope>
    <source>
        <strain evidence="4 5">Xinb3</strain>
        <tissue evidence="4">Complete organism</tissue>
    </source>
</reference>
<feature type="transmembrane region" description="Helical" evidence="2">
    <location>
        <begin position="213"/>
        <end position="236"/>
    </location>
</feature>
<feature type="transmembrane region" description="Helical" evidence="2">
    <location>
        <begin position="386"/>
        <end position="407"/>
    </location>
</feature>
<feature type="domain" description="Major facilitator superfamily (MFS) profile" evidence="3">
    <location>
        <begin position="87"/>
        <end position="531"/>
    </location>
</feature>
<dbReference type="InterPro" id="IPR036259">
    <property type="entry name" value="MFS_trans_sf"/>
</dbReference>
<keyword evidence="2" id="KW-0812">Transmembrane</keyword>